<evidence type="ECO:0000256" key="8">
    <source>
        <dbReference type="ARBA" id="ARBA00022842"/>
    </source>
</evidence>
<keyword evidence="12" id="KW-1185">Reference proteome</keyword>
<evidence type="ECO:0000313" key="12">
    <source>
        <dbReference type="Proteomes" id="UP001221189"/>
    </source>
</evidence>
<keyword evidence="7" id="KW-0274">FAD</keyword>
<dbReference type="SUPFAM" id="SSF143631">
    <property type="entry name" value="ApbE-like"/>
    <property type="match status" value="1"/>
</dbReference>
<reference evidence="11 12" key="1">
    <citation type="submission" date="2022-10" db="EMBL/GenBank/DDBJ databases">
        <title>Paucibacter sp. hw1 Genome sequencing.</title>
        <authorList>
            <person name="Park S."/>
        </authorList>
    </citation>
    <scope>NUCLEOTIDE SEQUENCE [LARGE SCALE GENOMIC DNA]</scope>
    <source>
        <strain evidence="12">hw1</strain>
    </source>
</reference>
<keyword evidence="4" id="KW-0285">Flavoprotein</keyword>
<protein>
    <recommendedName>
        <fullName evidence="3">FAD:protein FMN transferase</fullName>
        <ecNumber evidence="2">2.7.1.180</ecNumber>
    </recommendedName>
    <alternativeName>
        <fullName evidence="9">Flavin transferase</fullName>
    </alternativeName>
</protein>
<dbReference type="InterPro" id="IPR003374">
    <property type="entry name" value="ApbE-like_sf"/>
</dbReference>
<comment type="catalytic activity">
    <reaction evidence="10">
        <text>L-threonyl-[protein] + FAD = FMN-L-threonyl-[protein] + AMP + H(+)</text>
        <dbReference type="Rhea" id="RHEA:36847"/>
        <dbReference type="Rhea" id="RHEA-COMP:11060"/>
        <dbReference type="Rhea" id="RHEA-COMP:11061"/>
        <dbReference type="ChEBI" id="CHEBI:15378"/>
        <dbReference type="ChEBI" id="CHEBI:30013"/>
        <dbReference type="ChEBI" id="CHEBI:57692"/>
        <dbReference type="ChEBI" id="CHEBI:74257"/>
        <dbReference type="ChEBI" id="CHEBI:456215"/>
        <dbReference type="EC" id="2.7.1.180"/>
    </reaction>
</comment>
<keyword evidence="8" id="KW-0460">Magnesium</keyword>
<name>A0ABT5KHX4_9BURK</name>
<evidence type="ECO:0000256" key="10">
    <source>
        <dbReference type="ARBA" id="ARBA00048540"/>
    </source>
</evidence>
<dbReference type="GO" id="GO:0016740">
    <property type="term" value="F:transferase activity"/>
    <property type="evidence" value="ECO:0007669"/>
    <property type="project" value="UniProtKB-KW"/>
</dbReference>
<dbReference type="EMBL" id="JAQQXT010000012">
    <property type="protein sequence ID" value="MDC8773466.1"/>
    <property type="molecule type" value="Genomic_DNA"/>
</dbReference>
<evidence type="ECO:0000256" key="4">
    <source>
        <dbReference type="ARBA" id="ARBA00022630"/>
    </source>
</evidence>
<dbReference type="EC" id="2.7.1.180" evidence="2"/>
<proteinExistence type="predicted"/>
<accession>A0ABT5KHX4</accession>
<comment type="caution">
    <text evidence="11">The sequence shown here is derived from an EMBL/GenBank/DDBJ whole genome shotgun (WGS) entry which is preliminary data.</text>
</comment>
<evidence type="ECO:0000256" key="3">
    <source>
        <dbReference type="ARBA" id="ARBA00016337"/>
    </source>
</evidence>
<dbReference type="Proteomes" id="UP001221189">
    <property type="component" value="Unassembled WGS sequence"/>
</dbReference>
<comment type="cofactor">
    <cofactor evidence="1">
        <name>Mg(2+)</name>
        <dbReference type="ChEBI" id="CHEBI:18420"/>
    </cofactor>
</comment>
<evidence type="ECO:0000256" key="9">
    <source>
        <dbReference type="ARBA" id="ARBA00031306"/>
    </source>
</evidence>
<keyword evidence="6" id="KW-0479">Metal-binding</keyword>
<evidence type="ECO:0000313" key="11">
    <source>
        <dbReference type="EMBL" id="MDC8773466.1"/>
    </source>
</evidence>
<keyword evidence="5 11" id="KW-0808">Transferase</keyword>
<evidence type="ECO:0000256" key="7">
    <source>
        <dbReference type="ARBA" id="ARBA00022827"/>
    </source>
</evidence>
<dbReference type="PANTHER" id="PTHR30040:SF2">
    <property type="entry name" value="FAD:PROTEIN FMN TRANSFERASE"/>
    <property type="match status" value="1"/>
</dbReference>
<evidence type="ECO:0000256" key="1">
    <source>
        <dbReference type="ARBA" id="ARBA00001946"/>
    </source>
</evidence>
<evidence type="ECO:0000256" key="5">
    <source>
        <dbReference type="ARBA" id="ARBA00022679"/>
    </source>
</evidence>
<evidence type="ECO:0000256" key="2">
    <source>
        <dbReference type="ARBA" id="ARBA00011955"/>
    </source>
</evidence>
<dbReference type="InterPro" id="IPR024932">
    <property type="entry name" value="ApbE"/>
</dbReference>
<sequence length="230" mass="23837">MLGTLVEINLPAGSEQACFALGFAAIAEVQACLSRFDPGSDVAHFNAAAAGTHLRLRAHSLRVLRAALALQNASLGLFDISQGSGPLGWRVEQDRLLKLEHAVTLNLGGIAKGFAVDQGVKALRQAGLAWASVNAGGDLRVFGPQTVALKLRQEQGGGVCDFGQLADGAFATSHFSDSSRSRLSGGGVTRHVSVAAPRCIWADALTKIVAASGDTAHPLLARLGASAWLH</sequence>
<dbReference type="Gene3D" id="3.10.520.10">
    <property type="entry name" value="ApbE-like domains"/>
    <property type="match status" value="2"/>
</dbReference>
<evidence type="ECO:0000256" key="6">
    <source>
        <dbReference type="ARBA" id="ARBA00022723"/>
    </source>
</evidence>
<dbReference type="Pfam" id="PF02424">
    <property type="entry name" value="ApbE"/>
    <property type="match status" value="2"/>
</dbReference>
<dbReference type="PANTHER" id="PTHR30040">
    <property type="entry name" value="THIAMINE BIOSYNTHESIS LIPOPROTEIN APBE"/>
    <property type="match status" value="1"/>
</dbReference>
<gene>
    <name evidence="11" type="ORF">PRZ03_17935</name>
</gene>
<organism evidence="11 12">
    <name type="scientific">Roseateles albus</name>
    <dbReference type="NCBI Taxonomy" id="2987525"/>
    <lineage>
        <taxon>Bacteria</taxon>
        <taxon>Pseudomonadati</taxon>
        <taxon>Pseudomonadota</taxon>
        <taxon>Betaproteobacteria</taxon>
        <taxon>Burkholderiales</taxon>
        <taxon>Sphaerotilaceae</taxon>
        <taxon>Roseateles</taxon>
    </lineage>
</organism>